<organism evidence="3">
    <name type="scientific">Cuerna arida</name>
    <dbReference type="NCBI Taxonomy" id="1464854"/>
    <lineage>
        <taxon>Eukaryota</taxon>
        <taxon>Metazoa</taxon>
        <taxon>Ecdysozoa</taxon>
        <taxon>Arthropoda</taxon>
        <taxon>Hexapoda</taxon>
        <taxon>Insecta</taxon>
        <taxon>Pterygota</taxon>
        <taxon>Neoptera</taxon>
        <taxon>Paraneoptera</taxon>
        <taxon>Hemiptera</taxon>
        <taxon>Auchenorrhyncha</taxon>
        <taxon>Membracoidea</taxon>
        <taxon>Cicadellidae</taxon>
        <taxon>Cicadellinae</taxon>
        <taxon>Proconiini</taxon>
        <taxon>Cuerna</taxon>
    </lineage>
</organism>
<keyword evidence="2" id="KW-0949">S-adenosyl-L-methionine</keyword>
<dbReference type="AlphaFoldDB" id="A0A1B6EU38"/>
<comment type="similarity">
    <text evidence="1">Belongs to the methyltransferase superfamily. LCMT family.</text>
</comment>
<dbReference type="GO" id="GO:0008175">
    <property type="term" value="F:tRNA methyltransferase activity"/>
    <property type="evidence" value="ECO:0007669"/>
    <property type="project" value="TreeGrafter"/>
</dbReference>
<dbReference type="Gene3D" id="2.120.10.80">
    <property type="entry name" value="Kelch-type beta propeller"/>
    <property type="match status" value="1"/>
</dbReference>
<dbReference type="PANTHER" id="PTHR46529">
    <property type="entry name" value="TRNA WYBUTOSINE-SYNTHESIZING PROTEIN 4"/>
    <property type="match status" value="1"/>
</dbReference>
<dbReference type="EMBL" id="GECZ01028368">
    <property type="protein sequence ID" value="JAS41401.1"/>
    <property type="molecule type" value="Transcribed_RNA"/>
</dbReference>
<name>A0A1B6EU38_9HEMI</name>
<dbReference type="GO" id="GO:0030488">
    <property type="term" value="P:tRNA methylation"/>
    <property type="evidence" value="ECO:0007669"/>
    <property type="project" value="TreeGrafter"/>
</dbReference>
<gene>
    <name evidence="3" type="ORF">g.13260</name>
</gene>
<sequence length="293" mass="31932">MLIGGFGVRRKGGHGRMQDIVWLKWCGSKWEVAHQVESSEAASMYSTWTPVSDCSYIVYGGRKSPTLSVNECPKIVTVQSDWKTSFEPVVEKCDRTARWRHSSVVAKKENVETFVVFGGRTCNLEILGDTWMIPLHSDVNERRVSILPTLQEQPCARFSHSAAVLTKGSGSDEMWISGGLGAKGPLGDIWCLDLATEQWRQLAPAGNSTTSRFGHSSSIVGHSLMMVGGVNHLDSCQPGVAILNLRTGCCVEYQLPGMSPGKSMLLINHSHILSSDKKSIWVIGGGGNCFSFG</sequence>
<dbReference type="SUPFAM" id="SSF117281">
    <property type="entry name" value="Kelch motif"/>
    <property type="match status" value="1"/>
</dbReference>
<dbReference type="PANTHER" id="PTHR46529:SF1">
    <property type="entry name" value="TRNA WYBUTOSINE-SYNTHESIZING PROTEIN 4"/>
    <property type="match status" value="1"/>
</dbReference>
<proteinExistence type="inferred from homology"/>
<feature type="non-terminal residue" evidence="3">
    <location>
        <position position="293"/>
    </location>
</feature>
<evidence type="ECO:0000256" key="2">
    <source>
        <dbReference type="ARBA" id="ARBA00022691"/>
    </source>
</evidence>
<evidence type="ECO:0000313" key="3">
    <source>
        <dbReference type="EMBL" id="JAS41401.1"/>
    </source>
</evidence>
<accession>A0A1B6EU38</accession>
<dbReference type="InterPro" id="IPR015915">
    <property type="entry name" value="Kelch-typ_b-propeller"/>
</dbReference>
<protein>
    <submittedName>
        <fullName evidence="3">Uncharacterized protein</fullName>
    </submittedName>
</protein>
<dbReference type="Pfam" id="PF24681">
    <property type="entry name" value="Kelch_KLHDC2_KLHL20_DRC7"/>
    <property type="match status" value="1"/>
</dbReference>
<dbReference type="GO" id="GO:0031591">
    <property type="term" value="P:wybutosine biosynthetic process"/>
    <property type="evidence" value="ECO:0007669"/>
    <property type="project" value="TreeGrafter"/>
</dbReference>
<evidence type="ECO:0000256" key="1">
    <source>
        <dbReference type="ARBA" id="ARBA00010703"/>
    </source>
</evidence>
<reference evidence="3" key="1">
    <citation type="submission" date="2015-11" db="EMBL/GenBank/DDBJ databases">
        <title>De novo transcriptome assembly of four potential Pierce s Disease insect vectors from Arizona vineyards.</title>
        <authorList>
            <person name="Tassone E.E."/>
        </authorList>
    </citation>
    <scope>NUCLEOTIDE SEQUENCE</scope>
</reference>